<proteinExistence type="predicted"/>
<feature type="region of interest" description="Disordered" evidence="3">
    <location>
        <begin position="1"/>
        <end position="37"/>
    </location>
</feature>
<dbReference type="EMBL" id="KZ819328">
    <property type="protein sequence ID" value="PWN20506.1"/>
    <property type="molecule type" value="Genomic_DNA"/>
</dbReference>
<dbReference type="PROSITE" id="PS50077">
    <property type="entry name" value="HEAT_REPEAT"/>
    <property type="match status" value="1"/>
</dbReference>
<keyword evidence="6" id="KW-1185">Reference proteome</keyword>
<feature type="domain" description="Pre-rRNA-processing protein Ipi1 N-terminal" evidence="4">
    <location>
        <begin position="150"/>
        <end position="256"/>
    </location>
</feature>
<dbReference type="Pfam" id="PF12333">
    <property type="entry name" value="Ipi1_N"/>
    <property type="match status" value="1"/>
</dbReference>
<evidence type="ECO:0000256" key="2">
    <source>
        <dbReference type="PROSITE-ProRule" id="PRU00103"/>
    </source>
</evidence>
<dbReference type="GeneID" id="37014425"/>
<reference evidence="5 6" key="1">
    <citation type="journal article" date="2018" name="Mol. Biol. Evol.">
        <title>Broad Genomic Sampling Reveals a Smut Pathogenic Ancestry of the Fungal Clade Ustilaginomycotina.</title>
        <authorList>
            <person name="Kijpornyongpan T."/>
            <person name="Mondo S.J."/>
            <person name="Barry K."/>
            <person name="Sandor L."/>
            <person name="Lee J."/>
            <person name="Lipzen A."/>
            <person name="Pangilinan J."/>
            <person name="LaButti K."/>
            <person name="Hainaut M."/>
            <person name="Henrissat B."/>
            <person name="Grigoriev I.V."/>
            <person name="Spatafora J.W."/>
            <person name="Aime M.C."/>
        </authorList>
    </citation>
    <scope>NUCLEOTIDE SEQUENCE [LARGE SCALE GENOMIC DNA]</scope>
    <source>
        <strain evidence="5 6">MCA 4718</strain>
    </source>
</reference>
<dbReference type="RefSeq" id="XP_025347666.1">
    <property type="nucleotide sequence ID" value="XM_025492691.1"/>
</dbReference>
<dbReference type="AlphaFoldDB" id="A0A316U5J9"/>
<feature type="compositionally biased region" description="Low complexity" evidence="3">
    <location>
        <begin position="246"/>
        <end position="262"/>
    </location>
</feature>
<feature type="region of interest" description="Disordered" evidence="3">
    <location>
        <begin position="238"/>
        <end position="262"/>
    </location>
</feature>
<comment type="function">
    <text evidence="1">Component of the RIX1 complex required for processing of ITS2 sequences from 35S pre-rRNA.</text>
</comment>
<protein>
    <recommendedName>
        <fullName evidence="4">Pre-rRNA-processing protein Ipi1 N-terminal domain-containing protein</fullName>
    </recommendedName>
</protein>
<dbReference type="SUPFAM" id="SSF48371">
    <property type="entry name" value="ARM repeat"/>
    <property type="match status" value="1"/>
</dbReference>
<accession>A0A316U5J9</accession>
<evidence type="ECO:0000256" key="1">
    <source>
        <dbReference type="ARBA" id="ARBA00002355"/>
    </source>
</evidence>
<dbReference type="InterPro" id="IPR021133">
    <property type="entry name" value="HEAT_type_2"/>
</dbReference>
<dbReference type="OrthoDB" id="361362at2759"/>
<evidence type="ECO:0000313" key="5">
    <source>
        <dbReference type="EMBL" id="PWN20506.1"/>
    </source>
</evidence>
<name>A0A316U5J9_9BASI</name>
<evidence type="ECO:0000256" key="3">
    <source>
        <dbReference type="SAM" id="MobiDB-lite"/>
    </source>
</evidence>
<evidence type="ECO:0000259" key="4">
    <source>
        <dbReference type="Pfam" id="PF12333"/>
    </source>
</evidence>
<dbReference type="STRING" id="1684307.A0A316U5J9"/>
<organism evidence="5 6">
    <name type="scientific">Pseudomicrostroma glucosiphilum</name>
    <dbReference type="NCBI Taxonomy" id="1684307"/>
    <lineage>
        <taxon>Eukaryota</taxon>
        <taxon>Fungi</taxon>
        <taxon>Dikarya</taxon>
        <taxon>Basidiomycota</taxon>
        <taxon>Ustilaginomycotina</taxon>
        <taxon>Exobasidiomycetes</taxon>
        <taxon>Microstromatales</taxon>
        <taxon>Microstromatales incertae sedis</taxon>
        <taxon>Pseudomicrostroma</taxon>
    </lineage>
</organism>
<feature type="repeat" description="HEAT" evidence="2">
    <location>
        <begin position="116"/>
        <end position="154"/>
    </location>
</feature>
<gene>
    <name evidence="5" type="ORF">BCV69DRAFT_283392</name>
</gene>
<evidence type="ECO:0000313" key="6">
    <source>
        <dbReference type="Proteomes" id="UP000245942"/>
    </source>
</evidence>
<dbReference type="InterPro" id="IPR024679">
    <property type="entry name" value="Ipi1_N"/>
</dbReference>
<dbReference type="Proteomes" id="UP000245942">
    <property type="component" value="Unassembled WGS sequence"/>
</dbReference>
<sequence>MAPPKKKKTTSSSALASHSDFTKAKSSLKAKQRAVPNNATNTAFKARSIVLPNQGSITQLEQRRSTKLTDDRGRGVEELVTLLRGVGQGGGKSEALDSLASLLLRLPDGTTTGLGLLPVLLPLITSSSAQVRTSLYRLLDHFLRAVPKDALAPYITTITLWLTSGMNHIWKEVREDAARIAEVVIDITSHDLVRGWSWTSSTVIGAGQAQEEVSSNGERFFRTLLTALGVSFEIQGGRGSTQAGGSSNSVSTSTTSTMNVQSDLSASPTTKLRLLLCLEKLMRYESGLGASDDGGEQEQNDSTSAKIFPLWIFRSVFANPTDWEGFAAKWEGSRAEVDVDLRGSRPGRKEIAPFTSSLALLERQDGVDFTDVSSSAGLVLSESDLSKTLSSASSLLLGNSLVEGYQHSSARPTTATSSRSASTQPYLQLYHALHPLLLHTFLDHAPSSLGPGAAMPNRNQEIPLGLKLIDSVLTLARTLFRATLRSNDEASAGAPTQGLRGVEKEALNRLGVLLGHTAIYFPFEGSLNGEEGTKKAAVLKRISAGWCELVGLQQMLSGDGGGSAAKATKSKKGKEIGGGALHLETVESYLVDLLHSNSQQASSLHEISVVASSVSSGTRLSEGEYLSLLPTIWHLLTSSQPAPTTTTSNASSAASSEHLPLLSALLSHWSSLKSSNPLKAHGFTFLASLCSLPNYPSLRADLKRILTRPSSPLARLLRSGLLASGNQLGKYLYELASSLPGGGGGGGRNSALPGPSALQAAQVALRQLRAAFSLLLLDGLRCDSPYLLESAHLYTHLLPTLAPLFWIQHPSRGEVPGPWRRVEALAGAASDSGLAASVREAQQVRRAVEALVEFVTEDTRGEGERTEGVVKFLGAARKAGVRTRV</sequence>
<dbReference type="InterPro" id="IPR016024">
    <property type="entry name" value="ARM-type_fold"/>
</dbReference>